<sequence>MTDSSDARDDLFDDGFADAAMALLRERGPQSTEDWANLLAEAGHGPADELAELIAYLDAPGLGYLTDGRYAALDTALEGRVLTHRMSEAEIASGILDIVPDLTPLTALVAPGGPDADEEFSVVFPDFDAEVFAERGRLDTDAPELERLLLQPDALYGYAAGDLIGLGLAGGELRLVRVDRTEEAPELADRLGDIIAEGSAEPSDSVLWQLMADDPALFTMPVAPLTELIEAAGYTWESDYLAVRGFDFDAFHRATRVGIIAREHELHAEEAGAVVDFAYLVREVAEATEHGEDPMALALERVAASPEAYVGLADPVSAAAALDLAAGPEDDRTAALHAVAVALLEHAPRRAKASAHWIAAKAADRLGDVSAAVAHYESALDRDPDWVPAIFDLALLAADAGDATRAQSLLGRIEGGESEALHEVLQRYQAAEHPGLGRNDRCWCGSGRKYKSCHLGRSELTADDHATWLYTKAQLFARTPELFDLLYSLAEIRAGYWSDEDALPRALEGGLAVDVTLFEAGVFELFVERRGELLPAGELELARQWLGTARSVYEVLATAPGESLTLQDLRGGDPVEVTDEWGSRSFDVGALLCARVLPTGESMRALGGMEPVDPDARDELLDLLAADDVEPDQLVEFLGRHFASS</sequence>
<name>A0A1G7AQL7_9NOCA</name>
<gene>
    <name evidence="1" type="ORF">SAMN05444580_11180</name>
</gene>
<keyword evidence="2" id="KW-1185">Reference proteome</keyword>
<dbReference type="SUPFAM" id="SSF103642">
    <property type="entry name" value="Sec-C motif"/>
    <property type="match status" value="1"/>
</dbReference>
<dbReference type="Pfam" id="PF02810">
    <property type="entry name" value="SEC-C"/>
    <property type="match status" value="1"/>
</dbReference>
<accession>A0A1G7AQL7</accession>
<dbReference type="Gene3D" id="3.10.450.50">
    <property type="match status" value="1"/>
</dbReference>
<dbReference type="STRING" id="168276.SAMN05444580_11180"/>
<protein>
    <submittedName>
        <fullName evidence="1">SEC-C motif-containing protein</fullName>
    </submittedName>
</protein>
<reference evidence="1 2" key="1">
    <citation type="submission" date="2016-10" db="EMBL/GenBank/DDBJ databases">
        <authorList>
            <person name="de Groot N.N."/>
        </authorList>
    </citation>
    <scope>NUCLEOTIDE SEQUENCE [LARGE SCALE GENOMIC DNA]</scope>
    <source>
        <strain evidence="1 2">JCM 11308</strain>
    </source>
</reference>
<dbReference type="EMBL" id="FNAB01000011">
    <property type="protein sequence ID" value="SDE17178.1"/>
    <property type="molecule type" value="Genomic_DNA"/>
</dbReference>
<dbReference type="SUPFAM" id="SSF48452">
    <property type="entry name" value="TPR-like"/>
    <property type="match status" value="1"/>
</dbReference>
<proteinExistence type="predicted"/>
<dbReference type="Proteomes" id="UP000199417">
    <property type="component" value="Unassembled WGS sequence"/>
</dbReference>
<evidence type="ECO:0000313" key="2">
    <source>
        <dbReference type="Proteomes" id="UP000199417"/>
    </source>
</evidence>
<dbReference type="InterPro" id="IPR011990">
    <property type="entry name" value="TPR-like_helical_dom_sf"/>
</dbReference>
<organism evidence="1 2">
    <name type="scientific">Rhodococcus tukisamuensis</name>
    <dbReference type="NCBI Taxonomy" id="168276"/>
    <lineage>
        <taxon>Bacteria</taxon>
        <taxon>Bacillati</taxon>
        <taxon>Actinomycetota</taxon>
        <taxon>Actinomycetes</taxon>
        <taxon>Mycobacteriales</taxon>
        <taxon>Nocardiaceae</taxon>
        <taxon>Rhodococcus</taxon>
    </lineage>
</organism>
<dbReference type="InterPro" id="IPR004027">
    <property type="entry name" value="SEC_C_motif"/>
</dbReference>
<dbReference type="RefSeq" id="WP_245709473.1">
    <property type="nucleotide sequence ID" value="NZ_FNAB01000011.1"/>
</dbReference>
<evidence type="ECO:0000313" key="1">
    <source>
        <dbReference type="EMBL" id="SDE17178.1"/>
    </source>
</evidence>
<dbReference type="AlphaFoldDB" id="A0A1G7AQL7"/>